<sequence length="141" mass="16643">MKKQEFIEFIDHTLNEVKQFAEIYANRPLPNNFKFKWLRDDCETVIGRKNIINEIARLVYLSEDRIYPCVDLNIGLEEGYIFITSWIANYEPRPFQKGWSNRPGPFIYCVSSSIISNTIDTKSKDFINNLIDLGLLHYEKE</sequence>
<organism evidence="1 2">
    <name type="scientific">Tenacibaculum aiptasiae</name>
    <dbReference type="NCBI Taxonomy" id="426481"/>
    <lineage>
        <taxon>Bacteria</taxon>
        <taxon>Pseudomonadati</taxon>
        <taxon>Bacteroidota</taxon>
        <taxon>Flavobacteriia</taxon>
        <taxon>Flavobacteriales</taxon>
        <taxon>Flavobacteriaceae</taxon>
        <taxon>Tenacibaculum</taxon>
    </lineage>
</organism>
<dbReference type="RefSeq" id="WP_150900891.1">
    <property type="nucleotide sequence ID" value="NZ_WAAU01000029.1"/>
</dbReference>
<name>A0A7J5A9N5_9FLAO</name>
<evidence type="ECO:0000313" key="1">
    <source>
        <dbReference type="EMBL" id="KAB1154257.1"/>
    </source>
</evidence>
<keyword evidence="2" id="KW-1185">Reference proteome</keyword>
<dbReference type="EMBL" id="WAAU01000029">
    <property type="protein sequence ID" value="KAB1154257.1"/>
    <property type="molecule type" value="Genomic_DNA"/>
</dbReference>
<protein>
    <submittedName>
        <fullName evidence="1">Uncharacterized protein</fullName>
    </submittedName>
</protein>
<gene>
    <name evidence="1" type="ORF">F7018_14905</name>
</gene>
<comment type="caution">
    <text evidence="1">The sequence shown here is derived from an EMBL/GenBank/DDBJ whole genome shotgun (WGS) entry which is preliminary data.</text>
</comment>
<proteinExistence type="predicted"/>
<dbReference type="AlphaFoldDB" id="A0A7J5A9N5"/>
<evidence type="ECO:0000313" key="2">
    <source>
        <dbReference type="Proteomes" id="UP000467305"/>
    </source>
</evidence>
<dbReference type="Proteomes" id="UP000467305">
    <property type="component" value="Unassembled WGS sequence"/>
</dbReference>
<accession>A0A7J5A9N5</accession>
<dbReference type="OrthoDB" id="955026at2"/>
<reference evidence="1 2" key="1">
    <citation type="submission" date="2019-09" db="EMBL/GenBank/DDBJ databases">
        <authorList>
            <person name="Cao W.R."/>
        </authorList>
    </citation>
    <scope>NUCLEOTIDE SEQUENCE [LARGE SCALE GENOMIC DNA]</scope>
    <source>
        <strain evidence="2">a4</strain>
    </source>
</reference>